<keyword evidence="5" id="KW-0496">Mitochondrion</keyword>
<keyword evidence="2 5" id="KW-0689">Ribosomal protein</keyword>
<geneLocation type="mitochondrion" evidence="5"/>
<dbReference type="InterPro" id="IPR031310">
    <property type="entry name" value="Ribosomal_uL5_N"/>
</dbReference>
<dbReference type="GO" id="GO:0006412">
    <property type="term" value="P:translation"/>
    <property type="evidence" value="ECO:0007669"/>
    <property type="project" value="InterPro"/>
</dbReference>
<dbReference type="AlphaFoldDB" id="C1KR86"/>
<evidence type="ECO:0000256" key="2">
    <source>
        <dbReference type="ARBA" id="ARBA00022980"/>
    </source>
</evidence>
<sequence>MLSLQALYTQILARDLVLKTPSEGLASLPKVDKIHVHFTSKALLADPTHLLIPATALTVLTGQRPKVIRARCSVATFKLRKGDPLGCHLTLRGQKMWAFLTQWSMLFLPLDPRQSSLALASDHPHLFLGLKDVLSFPTLKMGIDFFETLEGAQISLHMANHSSMEPRVGEAFWSGLGLPVHPPQAYGQSKP</sequence>
<organism evidence="5">
    <name type="scientific">Micromonas pusilla (strain CCMP1545)</name>
    <name type="common">Picoplanktonic green alga</name>
    <dbReference type="NCBI Taxonomy" id="564608"/>
    <lineage>
        <taxon>Eukaryota</taxon>
        <taxon>Viridiplantae</taxon>
        <taxon>Chlorophyta</taxon>
        <taxon>Mamiellophyceae</taxon>
        <taxon>Mamiellales</taxon>
        <taxon>Mamiellaceae</taxon>
        <taxon>Micromonas</taxon>
    </lineage>
</organism>
<dbReference type="GO" id="GO:0005840">
    <property type="term" value="C:ribosome"/>
    <property type="evidence" value="ECO:0007669"/>
    <property type="project" value="UniProtKB-KW"/>
</dbReference>
<evidence type="ECO:0000256" key="3">
    <source>
        <dbReference type="ARBA" id="ARBA00023274"/>
    </source>
</evidence>
<evidence type="ECO:0000256" key="1">
    <source>
        <dbReference type="ARBA" id="ARBA00008553"/>
    </source>
</evidence>
<dbReference type="PANTHER" id="PTHR11994">
    <property type="entry name" value="60S RIBOSOMAL PROTEIN L11-RELATED"/>
    <property type="match status" value="1"/>
</dbReference>
<dbReference type="Pfam" id="PF00281">
    <property type="entry name" value="Ribosomal_L5"/>
    <property type="match status" value="1"/>
</dbReference>
<dbReference type="InterPro" id="IPR022803">
    <property type="entry name" value="Ribosomal_uL5_dom_sf"/>
</dbReference>
<dbReference type="Gene3D" id="3.30.1440.10">
    <property type="match status" value="1"/>
</dbReference>
<protein>
    <submittedName>
        <fullName evidence="5">Ribosomal protein L5</fullName>
    </submittedName>
</protein>
<accession>C1KR86</accession>
<keyword evidence="3" id="KW-0687">Ribonucleoprotein</keyword>
<evidence type="ECO:0000259" key="4">
    <source>
        <dbReference type="Pfam" id="PF00281"/>
    </source>
</evidence>
<dbReference type="GO" id="GO:1990904">
    <property type="term" value="C:ribonucleoprotein complex"/>
    <property type="evidence" value="ECO:0007669"/>
    <property type="project" value="UniProtKB-KW"/>
</dbReference>
<dbReference type="EMBL" id="FJ858268">
    <property type="protein sequence ID" value="ACO50718.1"/>
    <property type="molecule type" value="Genomic_DNA"/>
</dbReference>
<feature type="domain" description="Large ribosomal subunit protein uL5 N-terminal" evidence="4">
    <location>
        <begin position="29"/>
        <end position="80"/>
    </location>
</feature>
<name>C1KR86_MICPC</name>
<dbReference type="SUPFAM" id="SSF55282">
    <property type="entry name" value="RL5-like"/>
    <property type="match status" value="1"/>
</dbReference>
<comment type="similarity">
    <text evidence="1">Belongs to the universal ribosomal protein uL5 family.</text>
</comment>
<evidence type="ECO:0000313" key="5">
    <source>
        <dbReference type="EMBL" id="ACO50718.1"/>
    </source>
</evidence>
<dbReference type="GO" id="GO:0003735">
    <property type="term" value="F:structural constituent of ribosome"/>
    <property type="evidence" value="ECO:0007669"/>
    <property type="project" value="InterPro"/>
</dbReference>
<dbReference type="InterPro" id="IPR002132">
    <property type="entry name" value="Ribosomal_uL5"/>
</dbReference>
<reference evidence="5" key="1">
    <citation type="submission" date="2009-03" db="EMBL/GenBank/DDBJ databases">
        <title>Green evolution and dynamic adaptations revealed by genomes of the marine picoeukaryotes Micromonas.</title>
        <authorList>
            <person name="Worden A.Z."/>
            <person name="Lee J.-H."/>
            <person name="Mock T."/>
            <person name="Rouze P."/>
            <person name="Simmons M.P."/>
            <person name="Aerts A.L."/>
            <person name="Allen A.E."/>
            <person name="Cuvelier M.L."/>
            <person name="Derelle E."/>
            <person name="Everett M.V."/>
            <person name="Foulon E."/>
            <person name="Grimwood J."/>
            <person name="Gundlach H."/>
            <person name="Henrissat B."/>
            <person name="Napoli C."/>
            <person name="McDonald S.M."/>
            <person name="Schnitzler Parker M."/>
            <person name="Rombauts S."/>
            <person name="Salamov A."/>
            <person name="Von Dassow P."/>
            <person name="Badger J.H."/>
            <person name="Coutinho P.M."/>
            <person name="Demir E."/>
            <person name="Dubchak I."/>
            <person name="Gentemann C."/>
            <person name="Eikrem W."/>
            <person name="Gready J.E."/>
            <person name="John U."/>
            <person name="Lanier W."/>
            <person name="Lindquist E.A."/>
            <person name="Lucas S."/>
            <person name="Mayer K.F.X."/>
            <person name="Moreau H."/>
            <person name="Not F."/>
            <person name="Otillar R."/>
            <person name="Panaud O."/>
            <person name="Pangilinan J."/>
            <person name="Paulsen I."/>
            <person name="Piegu B."/>
            <person name="Poliakov A."/>
            <person name="Robbens S."/>
            <person name="Schmutz J."/>
            <person name="Toulza E."/>
            <person name="Wyss T."/>
            <person name="Zelensky A."/>
            <person name="Zhou K."/>
            <person name="Armbrust E.V."/>
            <person name="Bhattacharya D."/>
            <person name="Goodenough U.W."/>
            <person name="Van de Peer Y."/>
            <person name="Grigoriev I.V."/>
        </authorList>
    </citation>
    <scope>NUCLEOTIDE SEQUENCE</scope>
    <source>
        <strain evidence="5">CCMP1545</strain>
    </source>
</reference>
<gene>
    <name evidence="5" type="ORF">MicpuC_mit10</name>
</gene>
<dbReference type="PIRSF" id="PIRSF002161">
    <property type="entry name" value="Ribosomal_L5"/>
    <property type="match status" value="1"/>
</dbReference>
<proteinExistence type="inferred from homology"/>